<evidence type="ECO:0000256" key="4">
    <source>
        <dbReference type="ARBA" id="ARBA00005189"/>
    </source>
</evidence>
<dbReference type="PANTHER" id="PTHR31650:SF1">
    <property type="entry name" value="WAX ESTER SYNTHASE_DIACYLGLYCEROL ACYLTRANSFERASE 4-RELATED"/>
    <property type="match status" value="1"/>
</dbReference>
<dbReference type="SMR" id="A0A6I9RCX3"/>
<dbReference type="InterPro" id="IPR023213">
    <property type="entry name" value="CAT-like_dom_sf"/>
</dbReference>
<dbReference type="InterPro" id="IPR004255">
    <property type="entry name" value="O-acyltransferase_WSD1_N"/>
</dbReference>
<keyword evidence="5" id="KW-0808">Transferase</keyword>
<dbReference type="FunCoup" id="A0A6I9RCX3">
    <property type="interactions" value="38"/>
</dbReference>
<proteinExistence type="inferred from homology"/>
<dbReference type="Gene3D" id="3.30.559.10">
    <property type="entry name" value="Chloramphenicol acetyltransferase-like domain"/>
    <property type="match status" value="1"/>
</dbReference>
<evidence type="ECO:0000256" key="5">
    <source>
        <dbReference type="ARBA" id="ARBA00022679"/>
    </source>
</evidence>
<dbReference type="GO" id="GO:0005886">
    <property type="term" value="C:plasma membrane"/>
    <property type="evidence" value="ECO:0007669"/>
    <property type="project" value="UniProtKB-SubCell"/>
</dbReference>
<feature type="compositionally biased region" description="Basic and acidic residues" evidence="11">
    <location>
        <begin position="12"/>
        <end position="33"/>
    </location>
</feature>
<dbReference type="KEGG" id="egu:105047329"/>
<evidence type="ECO:0000256" key="10">
    <source>
        <dbReference type="ARBA" id="ARBA00048109"/>
    </source>
</evidence>
<feature type="domain" description="O-acyltransferase WSD1 C-terminal" evidence="13">
    <location>
        <begin position="369"/>
        <end position="513"/>
    </location>
</feature>
<dbReference type="OrthoDB" id="619536at2759"/>
<dbReference type="UniPathway" id="UPA00282"/>
<evidence type="ECO:0000256" key="7">
    <source>
        <dbReference type="ARBA" id="ARBA00023315"/>
    </source>
</evidence>
<evidence type="ECO:0000256" key="8">
    <source>
        <dbReference type="ARBA" id="ARBA00024360"/>
    </source>
</evidence>
<feature type="domain" description="O-acyltransferase WSD1-like N-terminal" evidence="12">
    <location>
        <begin position="113"/>
        <end position="302"/>
    </location>
</feature>
<dbReference type="AlphaFoldDB" id="A0A6I9RCX3"/>
<sequence>MASRRRPLSIKTGREDSGSGVEEKEGGEGKGTDNGEITEAEEAEEEEEEEEEEEPVSPAGRLFLQPRFNCHIVSVMGCGKRLDVDAVKAGLEVTLVRHPRFSSIQVSDEKPLRWVRTKVNVEDHVIIPDLDPNATSANPDKVVEDYVASLSSTTMDHSRPLWDLHILNFVTSEAAAVAILRIHHSLGDGISLMSLFLACTRQCSDPDRLPSLPDARSSTAANSRSGILELLLWVWAGLVLAWHTLVDVVLFTATLAFVKDTRTPLVGMEGVEFHPKRFLHRTVSLDDIKDIKKAMNCTVNDVLVGITSAGLSRYLDRRYGEGDDVKKEKKRLPANIRLRTALLVNIRRTPGIHALAEMMEKGKGGGAKWGNKLGYMVLQFPIAIFEDPLEYIRRGKAIAERKKNSLEAVFTYWSAWVIVKIFGIEAAAALCRRMVTHTTVSFSNIVGPIEKIGFCGHPVVYIAPSVYGHPHALTLHFQSYTNTMKIVVAVDELTIPNPNQLLDDLTESLRLIKDAIPRS</sequence>
<evidence type="ECO:0000256" key="3">
    <source>
        <dbReference type="ARBA" id="ARBA00004771"/>
    </source>
</evidence>
<evidence type="ECO:0000313" key="14">
    <source>
        <dbReference type="Proteomes" id="UP000504607"/>
    </source>
</evidence>
<dbReference type="GO" id="GO:0005789">
    <property type="term" value="C:endoplasmic reticulum membrane"/>
    <property type="evidence" value="ECO:0007669"/>
    <property type="project" value="UniProtKB-SubCell"/>
</dbReference>
<dbReference type="InParanoid" id="A0A6I9RCX3"/>
<comment type="subcellular location">
    <subcellularLocation>
        <location evidence="1">Cell membrane</location>
        <topology evidence="1">Single-pass membrane protein</topology>
    </subcellularLocation>
    <subcellularLocation>
        <location evidence="2">Endoplasmic reticulum membrane</location>
    </subcellularLocation>
</comment>
<evidence type="ECO:0000256" key="9">
    <source>
        <dbReference type="ARBA" id="ARBA00047604"/>
    </source>
</evidence>
<dbReference type="InterPro" id="IPR009721">
    <property type="entry name" value="O-acyltransferase_WSD1_C"/>
</dbReference>
<keyword evidence="6" id="KW-0256">Endoplasmic reticulum</keyword>
<comment type="pathway">
    <text evidence="4">Lipid metabolism.</text>
</comment>
<dbReference type="Pfam" id="PF06974">
    <property type="entry name" value="WS_DGAT_C"/>
    <property type="match status" value="1"/>
</dbReference>
<evidence type="ECO:0000256" key="2">
    <source>
        <dbReference type="ARBA" id="ARBA00004586"/>
    </source>
</evidence>
<dbReference type="InterPro" id="IPR045034">
    <property type="entry name" value="O-acyltransferase_WSD1-like"/>
</dbReference>
<protein>
    <submittedName>
        <fullName evidence="15">O-acyltransferase WSD1 isoform X1</fullName>
    </submittedName>
</protein>
<dbReference type="RefSeq" id="XP_010924517.1">
    <property type="nucleotide sequence ID" value="XM_010926215.3"/>
</dbReference>
<dbReference type="GO" id="GO:0047196">
    <property type="term" value="F:long-chain-alcohol O-fatty-acyltransferase activity"/>
    <property type="evidence" value="ECO:0007669"/>
    <property type="project" value="UniProtKB-EC"/>
</dbReference>
<dbReference type="GO" id="GO:0019432">
    <property type="term" value="P:triglyceride biosynthetic process"/>
    <property type="evidence" value="ECO:0007669"/>
    <property type="project" value="UniProtKB-UniPathway"/>
</dbReference>
<accession>A0A6I9RCX3</accession>
<feature type="region of interest" description="Disordered" evidence="11">
    <location>
        <begin position="1"/>
        <end position="60"/>
    </location>
</feature>
<evidence type="ECO:0000259" key="12">
    <source>
        <dbReference type="Pfam" id="PF03007"/>
    </source>
</evidence>
<dbReference type="SUPFAM" id="SSF52777">
    <property type="entry name" value="CoA-dependent acyltransferases"/>
    <property type="match status" value="1"/>
</dbReference>
<reference evidence="15" key="1">
    <citation type="submission" date="2025-08" db="UniProtKB">
        <authorList>
            <consortium name="RefSeq"/>
        </authorList>
    </citation>
    <scope>IDENTIFICATION</scope>
</reference>
<evidence type="ECO:0000259" key="13">
    <source>
        <dbReference type="Pfam" id="PF06974"/>
    </source>
</evidence>
<feature type="compositionally biased region" description="Acidic residues" evidence="11">
    <location>
        <begin position="36"/>
        <end position="55"/>
    </location>
</feature>
<comment type="similarity">
    <text evidence="8">In the N-terminal section; belongs to the long-chain O-acyltransferase family.</text>
</comment>
<evidence type="ECO:0000256" key="1">
    <source>
        <dbReference type="ARBA" id="ARBA00004162"/>
    </source>
</evidence>
<evidence type="ECO:0000256" key="11">
    <source>
        <dbReference type="SAM" id="MobiDB-lite"/>
    </source>
</evidence>
<comment type="catalytic activity">
    <reaction evidence="9">
        <text>a long chain fatty alcohol + a fatty acyl-CoA = a long-chain alcohol wax ester + CoA</text>
        <dbReference type="Rhea" id="RHEA:38443"/>
        <dbReference type="ChEBI" id="CHEBI:17135"/>
        <dbReference type="ChEBI" id="CHEBI:57287"/>
        <dbReference type="ChEBI" id="CHEBI:77636"/>
        <dbReference type="ChEBI" id="CHEBI:235323"/>
        <dbReference type="EC" id="2.3.1.75"/>
    </reaction>
</comment>
<comment type="catalytic activity">
    <reaction evidence="10">
        <text>an acyl-CoA + a 1,2-diacyl-sn-glycerol = a triacyl-sn-glycerol + CoA</text>
        <dbReference type="Rhea" id="RHEA:10868"/>
        <dbReference type="ChEBI" id="CHEBI:17815"/>
        <dbReference type="ChEBI" id="CHEBI:57287"/>
        <dbReference type="ChEBI" id="CHEBI:58342"/>
        <dbReference type="ChEBI" id="CHEBI:64615"/>
        <dbReference type="EC" id="2.3.1.20"/>
    </reaction>
</comment>
<keyword evidence="7" id="KW-0012">Acyltransferase</keyword>
<dbReference type="PANTHER" id="PTHR31650">
    <property type="entry name" value="O-ACYLTRANSFERASE (WSD1-LIKE) FAMILY PROTEIN"/>
    <property type="match status" value="1"/>
</dbReference>
<name>A0A6I9RCX3_ELAGV</name>
<organism evidence="14 15">
    <name type="scientific">Elaeis guineensis var. tenera</name>
    <name type="common">Oil palm</name>
    <dbReference type="NCBI Taxonomy" id="51953"/>
    <lineage>
        <taxon>Eukaryota</taxon>
        <taxon>Viridiplantae</taxon>
        <taxon>Streptophyta</taxon>
        <taxon>Embryophyta</taxon>
        <taxon>Tracheophyta</taxon>
        <taxon>Spermatophyta</taxon>
        <taxon>Magnoliopsida</taxon>
        <taxon>Liliopsida</taxon>
        <taxon>Arecaceae</taxon>
        <taxon>Arecoideae</taxon>
        <taxon>Cocoseae</taxon>
        <taxon>Elaeidinae</taxon>
        <taxon>Elaeis</taxon>
    </lineage>
</organism>
<evidence type="ECO:0000256" key="6">
    <source>
        <dbReference type="ARBA" id="ARBA00022824"/>
    </source>
</evidence>
<dbReference type="Proteomes" id="UP000504607">
    <property type="component" value="Chromosome 6"/>
</dbReference>
<keyword evidence="14" id="KW-1185">Reference proteome</keyword>
<dbReference type="GO" id="GO:0004144">
    <property type="term" value="F:diacylglycerol O-acyltransferase activity"/>
    <property type="evidence" value="ECO:0007669"/>
    <property type="project" value="UniProtKB-EC"/>
</dbReference>
<dbReference type="Pfam" id="PF03007">
    <property type="entry name" value="WS_DGAT_cat"/>
    <property type="match status" value="1"/>
</dbReference>
<dbReference type="GeneID" id="105047329"/>
<gene>
    <name evidence="15" type="primary">LOC105047329</name>
</gene>
<evidence type="ECO:0000313" key="15">
    <source>
        <dbReference type="RefSeq" id="XP_010924517.1"/>
    </source>
</evidence>
<comment type="pathway">
    <text evidence="3">Glycerolipid metabolism; triacylglycerol biosynthesis.</text>
</comment>